<dbReference type="Proteomes" id="UP000011669">
    <property type="component" value="Unassembled WGS sequence"/>
</dbReference>
<evidence type="ECO:0000313" key="2">
    <source>
        <dbReference type="EMBL" id="EMA43625.1"/>
    </source>
</evidence>
<name>M0MGT4_9EURY</name>
<protein>
    <recommendedName>
        <fullName evidence="1">DUF7509 domain-containing protein</fullName>
    </recommendedName>
</protein>
<dbReference type="Pfam" id="PF24349">
    <property type="entry name" value="DUF7509"/>
    <property type="match status" value="1"/>
</dbReference>
<sequence>MGPYKTFSLEEMLADTDVNTDSVSVDFGSLTGDADTDTTAEQTVLDRLIHARDRLRVDPGVNAFLALDADIDLDEMDAATQSIAFARASNVTAFIAPKVGKNLGVGIETGSVLEDIFRDQEQNNETALNTRAERVVFVHEAGVRSAMIGSISRRWDATIYSYETDEDLVRRLREFVANVIRRELTGNLPSLDDETDET</sequence>
<reference evidence="2 3" key="1">
    <citation type="journal article" date="2014" name="PLoS Genet.">
        <title>Phylogenetically driven sequencing of extremely halophilic archaea reveals strategies for static and dynamic osmo-response.</title>
        <authorList>
            <person name="Becker E.A."/>
            <person name="Seitzer P.M."/>
            <person name="Tritt A."/>
            <person name="Larsen D."/>
            <person name="Krusor M."/>
            <person name="Yao A.I."/>
            <person name="Wu D."/>
            <person name="Madern D."/>
            <person name="Eisen J.A."/>
            <person name="Darling A.E."/>
            <person name="Facciotti M.T."/>
        </authorList>
    </citation>
    <scope>NUCLEOTIDE SEQUENCE [LARGE SCALE GENOMIC DNA]</scope>
    <source>
        <strain evidence="2 3">DSM 5350</strain>
    </source>
</reference>
<evidence type="ECO:0000313" key="3">
    <source>
        <dbReference type="Proteomes" id="UP000011669"/>
    </source>
</evidence>
<dbReference type="AlphaFoldDB" id="M0MGT4"/>
<dbReference type="PATRIC" id="fig|1227455.4.peg.2798"/>
<evidence type="ECO:0000259" key="1">
    <source>
        <dbReference type="Pfam" id="PF24349"/>
    </source>
</evidence>
<gene>
    <name evidence="2" type="ORF">C449_13737</name>
</gene>
<feature type="domain" description="DUF7509" evidence="1">
    <location>
        <begin position="1"/>
        <end position="192"/>
    </location>
</feature>
<accession>M0MGT4</accession>
<comment type="caution">
    <text evidence="2">The sequence shown here is derived from an EMBL/GenBank/DDBJ whole genome shotgun (WGS) entry which is preliminary data.</text>
</comment>
<keyword evidence="3" id="KW-1185">Reference proteome</keyword>
<dbReference type="InterPro" id="IPR055931">
    <property type="entry name" value="DUF7509"/>
</dbReference>
<dbReference type="EMBL" id="AOMD01000029">
    <property type="protein sequence ID" value="EMA43625.1"/>
    <property type="molecule type" value="Genomic_DNA"/>
</dbReference>
<dbReference type="InParanoid" id="M0MGT4"/>
<proteinExistence type="predicted"/>
<organism evidence="2 3">
    <name type="scientific">Halococcus saccharolyticus DSM 5350</name>
    <dbReference type="NCBI Taxonomy" id="1227455"/>
    <lineage>
        <taxon>Archaea</taxon>
        <taxon>Methanobacteriati</taxon>
        <taxon>Methanobacteriota</taxon>
        <taxon>Stenosarchaea group</taxon>
        <taxon>Halobacteria</taxon>
        <taxon>Halobacteriales</taxon>
        <taxon>Halococcaceae</taxon>
        <taxon>Halococcus</taxon>
    </lineage>
</organism>